<comment type="caution">
    <text evidence="3">The sequence shown here is derived from an EMBL/GenBank/DDBJ whole genome shotgun (WGS) entry which is preliminary data.</text>
</comment>
<evidence type="ECO:0000313" key="4">
    <source>
        <dbReference type="Proteomes" id="UP000183567"/>
    </source>
</evidence>
<keyword evidence="2" id="KW-1133">Transmembrane helix</keyword>
<gene>
    <name evidence="3" type="ORF">AZE42_09337</name>
</gene>
<feature type="region of interest" description="Disordered" evidence="1">
    <location>
        <begin position="1"/>
        <end position="39"/>
    </location>
</feature>
<feature type="transmembrane region" description="Helical" evidence="2">
    <location>
        <begin position="42"/>
        <end position="59"/>
    </location>
</feature>
<evidence type="ECO:0000313" key="3">
    <source>
        <dbReference type="EMBL" id="OJA10474.1"/>
    </source>
</evidence>
<evidence type="ECO:0000256" key="1">
    <source>
        <dbReference type="SAM" id="MobiDB-lite"/>
    </source>
</evidence>
<keyword evidence="4" id="KW-1185">Reference proteome</keyword>
<dbReference type="Proteomes" id="UP000183567">
    <property type="component" value="Unassembled WGS sequence"/>
</dbReference>
<dbReference type="EMBL" id="LVVM01005460">
    <property type="protein sequence ID" value="OJA10474.1"/>
    <property type="molecule type" value="Genomic_DNA"/>
</dbReference>
<reference evidence="3 4" key="1">
    <citation type="submission" date="2016-03" db="EMBL/GenBank/DDBJ databases">
        <title>Comparative genomics of the ectomycorrhizal sister species Rhizopogon vinicolor and Rhizopogon vesiculosus (Basidiomycota: Boletales) reveals a divergence of the mating type B locus.</title>
        <authorList>
            <person name="Mujic A.B."/>
            <person name="Kuo A."/>
            <person name="Tritt A."/>
            <person name="Lipzen A."/>
            <person name="Chen C."/>
            <person name="Johnson J."/>
            <person name="Sharma A."/>
            <person name="Barry K."/>
            <person name="Grigoriev I.V."/>
            <person name="Spatafora J.W."/>
        </authorList>
    </citation>
    <scope>NUCLEOTIDE SEQUENCE [LARGE SCALE GENOMIC DNA]</scope>
    <source>
        <strain evidence="3 4">AM-OR11-056</strain>
    </source>
</reference>
<organism evidence="3 4">
    <name type="scientific">Rhizopogon vesiculosus</name>
    <dbReference type="NCBI Taxonomy" id="180088"/>
    <lineage>
        <taxon>Eukaryota</taxon>
        <taxon>Fungi</taxon>
        <taxon>Dikarya</taxon>
        <taxon>Basidiomycota</taxon>
        <taxon>Agaricomycotina</taxon>
        <taxon>Agaricomycetes</taxon>
        <taxon>Agaricomycetidae</taxon>
        <taxon>Boletales</taxon>
        <taxon>Suillineae</taxon>
        <taxon>Rhizopogonaceae</taxon>
        <taxon>Rhizopogon</taxon>
    </lineage>
</organism>
<keyword evidence="2" id="KW-0472">Membrane</keyword>
<keyword evidence="2" id="KW-0812">Transmembrane</keyword>
<evidence type="ECO:0000256" key="2">
    <source>
        <dbReference type="SAM" id="Phobius"/>
    </source>
</evidence>
<sequence>MLSHPPRVRMTSSVAFPRSSMALNQPPVRENRRNSNTPQGEVFPPITVLVLLMLLLYATNRHCMLLPVRNELAIG</sequence>
<name>A0A1J8QM38_9AGAM</name>
<proteinExistence type="predicted"/>
<protein>
    <submittedName>
        <fullName evidence="3">Uncharacterized protein</fullName>
    </submittedName>
</protein>
<dbReference type="AlphaFoldDB" id="A0A1J8QM38"/>
<accession>A0A1J8QM38</accession>